<gene>
    <name evidence="1" type="ORF">DPMN_098350</name>
</gene>
<dbReference type="Proteomes" id="UP000828390">
    <property type="component" value="Unassembled WGS sequence"/>
</dbReference>
<proteinExistence type="predicted"/>
<comment type="caution">
    <text evidence="1">The sequence shown here is derived from an EMBL/GenBank/DDBJ whole genome shotgun (WGS) entry which is preliminary data.</text>
</comment>
<dbReference type="AlphaFoldDB" id="A0A9D4R5E5"/>
<sequence length="53" mass="6022">MRDPEIAEAYQAQIVGTFVVLNSKGNDIDTITNNSKEVLLSSTWKRERKTSHE</sequence>
<accession>A0A9D4R5E5</accession>
<reference evidence="1" key="1">
    <citation type="journal article" date="2019" name="bioRxiv">
        <title>The Genome of the Zebra Mussel, Dreissena polymorpha: A Resource for Invasive Species Research.</title>
        <authorList>
            <person name="McCartney M.A."/>
            <person name="Auch B."/>
            <person name="Kono T."/>
            <person name="Mallez S."/>
            <person name="Zhang Y."/>
            <person name="Obille A."/>
            <person name="Becker A."/>
            <person name="Abrahante J.E."/>
            <person name="Garbe J."/>
            <person name="Badalamenti J.P."/>
            <person name="Herman A."/>
            <person name="Mangelson H."/>
            <person name="Liachko I."/>
            <person name="Sullivan S."/>
            <person name="Sone E.D."/>
            <person name="Koren S."/>
            <person name="Silverstein K.A.T."/>
            <person name="Beckman K.B."/>
            <person name="Gohl D.M."/>
        </authorList>
    </citation>
    <scope>NUCLEOTIDE SEQUENCE</scope>
    <source>
        <strain evidence="1">Duluth1</strain>
        <tissue evidence="1">Whole animal</tissue>
    </source>
</reference>
<evidence type="ECO:0000313" key="2">
    <source>
        <dbReference type="Proteomes" id="UP000828390"/>
    </source>
</evidence>
<reference evidence="1" key="2">
    <citation type="submission" date="2020-11" db="EMBL/GenBank/DDBJ databases">
        <authorList>
            <person name="McCartney M.A."/>
            <person name="Auch B."/>
            <person name="Kono T."/>
            <person name="Mallez S."/>
            <person name="Becker A."/>
            <person name="Gohl D.M."/>
            <person name="Silverstein K.A.T."/>
            <person name="Koren S."/>
            <person name="Bechman K.B."/>
            <person name="Herman A."/>
            <person name="Abrahante J.E."/>
            <person name="Garbe J."/>
        </authorList>
    </citation>
    <scope>NUCLEOTIDE SEQUENCE</scope>
    <source>
        <strain evidence="1">Duluth1</strain>
        <tissue evidence="1">Whole animal</tissue>
    </source>
</reference>
<organism evidence="1 2">
    <name type="scientific">Dreissena polymorpha</name>
    <name type="common">Zebra mussel</name>
    <name type="synonym">Mytilus polymorpha</name>
    <dbReference type="NCBI Taxonomy" id="45954"/>
    <lineage>
        <taxon>Eukaryota</taxon>
        <taxon>Metazoa</taxon>
        <taxon>Spiralia</taxon>
        <taxon>Lophotrochozoa</taxon>
        <taxon>Mollusca</taxon>
        <taxon>Bivalvia</taxon>
        <taxon>Autobranchia</taxon>
        <taxon>Heteroconchia</taxon>
        <taxon>Euheterodonta</taxon>
        <taxon>Imparidentia</taxon>
        <taxon>Neoheterodontei</taxon>
        <taxon>Myida</taxon>
        <taxon>Dreissenoidea</taxon>
        <taxon>Dreissenidae</taxon>
        <taxon>Dreissena</taxon>
    </lineage>
</organism>
<evidence type="ECO:0000313" key="1">
    <source>
        <dbReference type="EMBL" id="KAH3855781.1"/>
    </source>
</evidence>
<protein>
    <submittedName>
        <fullName evidence="1">Uncharacterized protein</fullName>
    </submittedName>
</protein>
<keyword evidence="2" id="KW-1185">Reference proteome</keyword>
<name>A0A9D4R5E5_DREPO</name>
<dbReference type="EMBL" id="JAIWYP010000003">
    <property type="protein sequence ID" value="KAH3855781.1"/>
    <property type="molecule type" value="Genomic_DNA"/>
</dbReference>